<gene>
    <name evidence="2" type="ORF">OLEA9_D003525</name>
</gene>
<proteinExistence type="predicted"/>
<evidence type="ECO:0000259" key="1">
    <source>
        <dbReference type="PROSITE" id="PS50828"/>
    </source>
</evidence>
<dbReference type="PROSITE" id="PS50828">
    <property type="entry name" value="SMR"/>
    <property type="match status" value="1"/>
</dbReference>
<accession>A0A8S0UVW0</accession>
<dbReference type="Gramene" id="OE9D003525T1">
    <property type="protein sequence ID" value="OE9D003525C1"/>
    <property type="gene ID" value="OE9D003525"/>
</dbReference>
<evidence type="ECO:0000313" key="3">
    <source>
        <dbReference type="Proteomes" id="UP000594638"/>
    </source>
</evidence>
<name>A0A8S0UVW0_OLEEU</name>
<dbReference type="InterPro" id="IPR002625">
    <property type="entry name" value="Smr_dom"/>
</dbReference>
<evidence type="ECO:0000313" key="2">
    <source>
        <dbReference type="EMBL" id="CAA3020789.1"/>
    </source>
</evidence>
<dbReference type="AlphaFoldDB" id="A0A8S0UVW0"/>
<keyword evidence="3" id="KW-1185">Reference proteome</keyword>
<protein>
    <submittedName>
        <fullName evidence="2">Pentatricopeptide repeat-containing At2g31400, chloroplastic</fullName>
    </submittedName>
</protein>
<reference evidence="2 3" key="1">
    <citation type="submission" date="2019-12" db="EMBL/GenBank/DDBJ databases">
        <authorList>
            <person name="Alioto T."/>
            <person name="Alioto T."/>
            <person name="Gomez Garrido J."/>
        </authorList>
    </citation>
    <scope>NUCLEOTIDE SEQUENCE [LARGE SCALE GENOMIC DNA]</scope>
</reference>
<dbReference type="OrthoDB" id="1688791at2759"/>
<sequence length="59" mass="6524">SILTGWGKHNKVVGDGALKRAIEAQLTSIDAPFQIAKCNIGRFNQQGQWLQPGYENQAR</sequence>
<feature type="non-terminal residue" evidence="2">
    <location>
        <position position="1"/>
    </location>
</feature>
<dbReference type="EMBL" id="CACTIH010009044">
    <property type="protein sequence ID" value="CAA3020789.1"/>
    <property type="molecule type" value="Genomic_DNA"/>
</dbReference>
<dbReference type="Proteomes" id="UP000594638">
    <property type="component" value="Unassembled WGS sequence"/>
</dbReference>
<comment type="caution">
    <text evidence="2">The sequence shown here is derived from an EMBL/GenBank/DDBJ whole genome shotgun (WGS) entry which is preliminary data.</text>
</comment>
<feature type="domain" description="Smr" evidence="1">
    <location>
        <begin position="1"/>
        <end position="51"/>
    </location>
</feature>
<organism evidence="2 3">
    <name type="scientific">Olea europaea subsp. europaea</name>
    <dbReference type="NCBI Taxonomy" id="158383"/>
    <lineage>
        <taxon>Eukaryota</taxon>
        <taxon>Viridiplantae</taxon>
        <taxon>Streptophyta</taxon>
        <taxon>Embryophyta</taxon>
        <taxon>Tracheophyta</taxon>
        <taxon>Spermatophyta</taxon>
        <taxon>Magnoliopsida</taxon>
        <taxon>eudicotyledons</taxon>
        <taxon>Gunneridae</taxon>
        <taxon>Pentapetalae</taxon>
        <taxon>asterids</taxon>
        <taxon>lamiids</taxon>
        <taxon>Lamiales</taxon>
        <taxon>Oleaceae</taxon>
        <taxon>Oleeae</taxon>
        <taxon>Olea</taxon>
    </lineage>
</organism>
<feature type="non-terminal residue" evidence="2">
    <location>
        <position position="59"/>
    </location>
</feature>